<protein>
    <submittedName>
        <fullName evidence="1">Uncharacterized protein</fullName>
    </submittedName>
</protein>
<organism evidence="1 2">
    <name type="scientific">Marinobacter nauticus</name>
    <name type="common">Marinobacter hydrocarbonoclasticus</name>
    <name type="synonym">Marinobacter aquaeolei</name>
    <dbReference type="NCBI Taxonomy" id="2743"/>
    <lineage>
        <taxon>Bacteria</taxon>
        <taxon>Pseudomonadati</taxon>
        <taxon>Pseudomonadota</taxon>
        <taxon>Gammaproteobacteria</taxon>
        <taxon>Pseudomonadales</taxon>
        <taxon>Marinobacteraceae</taxon>
        <taxon>Marinobacter</taxon>
    </lineage>
</organism>
<evidence type="ECO:0000313" key="1">
    <source>
        <dbReference type="EMBL" id="RCW64029.1"/>
    </source>
</evidence>
<gene>
    <name evidence="1" type="ORF">DET61_11670</name>
</gene>
<proteinExistence type="predicted"/>
<dbReference type="RefSeq" id="WP_114435146.1">
    <property type="nucleotide sequence ID" value="NZ_QPJI01000016.1"/>
</dbReference>
<sequence length="82" mass="9823">MKTVAEAMDMMDRVSRLEDTLDELSTRVKHDPHLRDLPEWRAILDRVKGCGMDLGRLTVAEFDELERWARRVRVWRTRQELD</sequence>
<dbReference type="Proteomes" id="UP000253647">
    <property type="component" value="Unassembled WGS sequence"/>
</dbReference>
<reference evidence="1 2" key="1">
    <citation type="submission" date="2018-07" db="EMBL/GenBank/DDBJ databases">
        <title>Freshwater and sediment microbial communities from various areas in North America, analyzing microbe dynamics in response to fracking.</title>
        <authorList>
            <person name="Lamendella R."/>
        </authorList>
    </citation>
    <scope>NUCLEOTIDE SEQUENCE [LARGE SCALE GENOMIC DNA]</scope>
    <source>
        <strain evidence="1 2">105B</strain>
    </source>
</reference>
<comment type="caution">
    <text evidence="1">The sequence shown here is derived from an EMBL/GenBank/DDBJ whole genome shotgun (WGS) entry which is preliminary data.</text>
</comment>
<evidence type="ECO:0000313" key="2">
    <source>
        <dbReference type="Proteomes" id="UP000253647"/>
    </source>
</evidence>
<dbReference type="EMBL" id="QPJI01000016">
    <property type="protein sequence ID" value="RCW64029.1"/>
    <property type="molecule type" value="Genomic_DNA"/>
</dbReference>
<accession>A0A368X8I1</accession>
<dbReference type="AlphaFoldDB" id="A0A368X8I1"/>
<name>A0A368X8I1_MARNT</name>